<feature type="domain" description="Myb-like" evidence="2">
    <location>
        <begin position="1"/>
        <end position="47"/>
    </location>
</feature>
<feature type="domain" description="SANT" evidence="3">
    <location>
        <begin position="51"/>
        <end position="102"/>
    </location>
</feature>
<dbReference type="PROSITE" id="PS51293">
    <property type="entry name" value="SANT"/>
    <property type="match status" value="1"/>
</dbReference>
<feature type="compositionally biased region" description="Acidic residues" evidence="1">
    <location>
        <begin position="132"/>
        <end position="142"/>
    </location>
</feature>
<feature type="region of interest" description="Disordered" evidence="1">
    <location>
        <begin position="680"/>
        <end position="717"/>
    </location>
</feature>
<dbReference type="InterPro" id="IPR050560">
    <property type="entry name" value="MYB_TF"/>
</dbReference>
<feature type="region of interest" description="Disordered" evidence="1">
    <location>
        <begin position="101"/>
        <end position="234"/>
    </location>
</feature>
<evidence type="ECO:0000256" key="1">
    <source>
        <dbReference type="SAM" id="MobiDB-lite"/>
    </source>
</evidence>
<dbReference type="Pfam" id="PF00249">
    <property type="entry name" value="Myb_DNA-binding"/>
    <property type="match status" value="2"/>
</dbReference>
<proteinExistence type="predicted"/>
<keyword evidence="6" id="KW-1185">Reference proteome</keyword>
<dbReference type="InterPro" id="IPR017930">
    <property type="entry name" value="Myb_dom"/>
</dbReference>
<dbReference type="PANTHER" id="PTHR45614:SF76">
    <property type="entry name" value="TRANSCRIPTION FACTOR MYB124"/>
    <property type="match status" value="1"/>
</dbReference>
<accession>A0ABQ5S8P5</accession>
<dbReference type="EMBL" id="BSDZ01000027">
    <property type="protein sequence ID" value="GLI65930.1"/>
    <property type="molecule type" value="Genomic_DNA"/>
</dbReference>
<evidence type="ECO:0000259" key="4">
    <source>
        <dbReference type="PROSITE" id="PS51294"/>
    </source>
</evidence>
<dbReference type="PROSITE" id="PS50090">
    <property type="entry name" value="MYB_LIKE"/>
    <property type="match status" value="2"/>
</dbReference>
<comment type="caution">
    <text evidence="5">The sequence shown here is derived from an EMBL/GenBank/DDBJ whole genome shotgun (WGS) entry which is preliminary data.</text>
</comment>
<evidence type="ECO:0000313" key="6">
    <source>
        <dbReference type="Proteomes" id="UP001165090"/>
    </source>
</evidence>
<sequence>MAQWSAHEDEQLRKLVKEYGPKRWSVIASKLKTKGSKQCRRRWKNHLNADLKSGGWTAEEDRILMEGHRLYGNKWTEIAKMVGGRTDNAVKNRYAALCKRDAKGAQRGGHTRGGRGTRKSRTSESDGGASEVEMDDDSDDNEDAKRTSSSSVSREASPVHHNTRSHSAAGAAERAMANSTPPIVRPSPQVCKGVEATAGSENEPQASTGVRSSFLGRRRQPGGGGGSPPLQPEPEALVPVKRRALMQSSGGTAATGGSGCGSNRLPTAMPQTPLVQVPQLQHQPQESLIPTYQHPRQQQQQQQKPRQGPGLEHLGLGGRSGSSAGVAGQASGGEAMAVQPAAPPQQQQGQQQKTRRRSSSEGKEPEIMASLQPKKMPLTINIPNAASAEPQAVQQPIPAAGSYGIEIRVLKDLLTPCEIQYARELNDMQLPLHINVDEDTAGMGPRSSGFLLGVAGEPPLTTSRQAAQNALTSLFSPGCITGGSASDFNDVLKWFQTGFTPRSSCADDMTPRLMSRMGLTPCGLSGSRGGVHCVDEVGMLGTGLTPKCLLDSGSPRSHSGGIGCGLTPHMPELSAAKRARRQVAVAAAVAAATSEIPAGQQQQQMVESGLGPLGGVGSRSRSGNGNISGTIGNSGGSSCGGSAAAGALGMISPGGLELHAGHRQLLTKLIQTATAADASGHGASSSVVAGDADSGSRHRFSPMSPSTGMVTPESLTGRSSLTRSLGVAGTMGQATACGDGTGSSNQVSSGTGVVVMPYFTQQELMLLLEVLNSEDLQALPPPPGQQ</sequence>
<evidence type="ECO:0000259" key="3">
    <source>
        <dbReference type="PROSITE" id="PS51293"/>
    </source>
</evidence>
<dbReference type="PROSITE" id="PS51294">
    <property type="entry name" value="HTH_MYB"/>
    <property type="match status" value="2"/>
</dbReference>
<dbReference type="Gene3D" id="1.10.10.60">
    <property type="entry name" value="Homeodomain-like"/>
    <property type="match status" value="2"/>
</dbReference>
<dbReference type="Proteomes" id="UP001165090">
    <property type="component" value="Unassembled WGS sequence"/>
</dbReference>
<gene>
    <name evidence="5" type="ORF">VaNZ11_009604</name>
</gene>
<dbReference type="InterPro" id="IPR009057">
    <property type="entry name" value="Homeodomain-like_sf"/>
</dbReference>
<feature type="region of interest" description="Disordered" evidence="1">
    <location>
        <begin position="247"/>
        <end position="269"/>
    </location>
</feature>
<feature type="compositionally biased region" description="Low complexity" evidence="1">
    <location>
        <begin position="618"/>
        <end position="631"/>
    </location>
</feature>
<feature type="compositionally biased region" description="Basic residues" evidence="1">
    <location>
        <begin position="109"/>
        <end position="120"/>
    </location>
</feature>
<evidence type="ECO:0000259" key="2">
    <source>
        <dbReference type="PROSITE" id="PS50090"/>
    </source>
</evidence>
<organism evidence="5 6">
    <name type="scientific">Volvox africanus</name>
    <dbReference type="NCBI Taxonomy" id="51714"/>
    <lineage>
        <taxon>Eukaryota</taxon>
        <taxon>Viridiplantae</taxon>
        <taxon>Chlorophyta</taxon>
        <taxon>core chlorophytes</taxon>
        <taxon>Chlorophyceae</taxon>
        <taxon>CS clade</taxon>
        <taxon>Chlamydomonadales</taxon>
        <taxon>Volvocaceae</taxon>
        <taxon>Volvox</taxon>
    </lineage>
</organism>
<dbReference type="SMART" id="SM00717">
    <property type="entry name" value="SANT"/>
    <property type="match status" value="2"/>
</dbReference>
<feature type="region of interest" description="Disordered" evidence="1">
    <location>
        <begin position="614"/>
        <end position="637"/>
    </location>
</feature>
<feature type="compositionally biased region" description="Polar residues" evidence="1">
    <location>
        <begin position="199"/>
        <end position="211"/>
    </location>
</feature>
<evidence type="ECO:0000313" key="5">
    <source>
        <dbReference type="EMBL" id="GLI65930.1"/>
    </source>
</evidence>
<dbReference type="SUPFAM" id="SSF46689">
    <property type="entry name" value="Homeodomain-like"/>
    <property type="match status" value="1"/>
</dbReference>
<dbReference type="PANTHER" id="PTHR45614">
    <property type="entry name" value="MYB PROTEIN-RELATED"/>
    <property type="match status" value="1"/>
</dbReference>
<protein>
    <submittedName>
        <fullName evidence="5">Uncharacterized protein</fullName>
    </submittedName>
</protein>
<dbReference type="InterPro" id="IPR001005">
    <property type="entry name" value="SANT/Myb"/>
</dbReference>
<feature type="compositionally biased region" description="Low complexity" evidence="1">
    <location>
        <begin position="321"/>
        <end position="352"/>
    </location>
</feature>
<reference evidence="5 6" key="1">
    <citation type="journal article" date="2023" name="IScience">
        <title>Expanded male sex-determining region conserved during the evolution of homothallism in the green alga Volvox.</title>
        <authorList>
            <person name="Yamamoto K."/>
            <person name="Matsuzaki R."/>
            <person name="Mahakham W."/>
            <person name="Heman W."/>
            <person name="Sekimoto H."/>
            <person name="Kawachi M."/>
            <person name="Minakuchi Y."/>
            <person name="Toyoda A."/>
            <person name="Nozaki H."/>
        </authorList>
    </citation>
    <scope>NUCLEOTIDE SEQUENCE [LARGE SCALE GENOMIC DNA]</scope>
    <source>
        <strain evidence="5 6">NIES-4468</strain>
    </source>
</reference>
<feature type="domain" description="HTH myb-type" evidence="4">
    <location>
        <begin position="52"/>
        <end position="102"/>
    </location>
</feature>
<feature type="domain" description="HTH myb-type" evidence="4">
    <location>
        <begin position="1"/>
        <end position="51"/>
    </location>
</feature>
<dbReference type="CDD" id="cd00167">
    <property type="entry name" value="SANT"/>
    <property type="match status" value="2"/>
</dbReference>
<feature type="compositionally biased region" description="Low complexity" evidence="1">
    <location>
        <begin position="680"/>
        <end position="693"/>
    </location>
</feature>
<feature type="compositionally biased region" description="Low complexity" evidence="1">
    <location>
        <begin position="293"/>
        <end position="307"/>
    </location>
</feature>
<feature type="region of interest" description="Disordered" evidence="1">
    <location>
        <begin position="292"/>
        <end position="372"/>
    </location>
</feature>
<feature type="domain" description="Myb-like" evidence="2">
    <location>
        <begin position="48"/>
        <end position="98"/>
    </location>
</feature>
<name>A0ABQ5S8P5_9CHLO</name>
<dbReference type="InterPro" id="IPR017884">
    <property type="entry name" value="SANT_dom"/>
</dbReference>